<evidence type="ECO:0000256" key="4">
    <source>
        <dbReference type="ARBA" id="ARBA00022727"/>
    </source>
</evidence>
<dbReference type="GO" id="GO:0016301">
    <property type="term" value="F:kinase activity"/>
    <property type="evidence" value="ECO:0007669"/>
    <property type="project" value="UniProtKB-KW"/>
</dbReference>
<dbReference type="EMBL" id="QTJU01000012">
    <property type="protein sequence ID" value="RFM25995.1"/>
    <property type="molecule type" value="Genomic_DNA"/>
</dbReference>
<dbReference type="SMART" id="SM01400">
    <property type="entry name" value="Pribosyltran_N"/>
    <property type="match status" value="1"/>
</dbReference>
<dbReference type="GO" id="GO:0005737">
    <property type="term" value="C:cytoplasm"/>
    <property type="evidence" value="ECO:0007669"/>
    <property type="project" value="TreeGrafter"/>
</dbReference>
<dbReference type="Pfam" id="PF13793">
    <property type="entry name" value="Pribosyltran_N"/>
    <property type="match status" value="1"/>
</dbReference>
<evidence type="ECO:0000256" key="8">
    <source>
        <dbReference type="ARBA" id="ARBA00022842"/>
    </source>
</evidence>
<evidence type="ECO:0000256" key="1">
    <source>
        <dbReference type="ARBA" id="ARBA00013247"/>
    </source>
</evidence>
<evidence type="ECO:0000256" key="7">
    <source>
        <dbReference type="ARBA" id="ARBA00022840"/>
    </source>
</evidence>
<dbReference type="Pfam" id="PF14572">
    <property type="entry name" value="Pribosyl_synth"/>
    <property type="match status" value="1"/>
</dbReference>
<keyword evidence="7" id="KW-0067">ATP-binding</keyword>
<dbReference type="EC" id="2.7.6.1" evidence="1"/>
<dbReference type="PROSITE" id="PS00114">
    <property type="entry name" value="PRPP_SYNTHASE"/>
    <property type="match status" value="1"/>
</dbReference>
<evidence type="ECO:0000256" key="2">
    <source>
        <dbReference type="ARBA" id="ARBA00022679"/>
    </source>
</evidence>
<dbReference type="InterPro" id="IPR029099">
    <property type="entry name" value="Pribosyltran_N"/>
</dbReference>
<dbReference type="GO" id="GO:0005524">
    <property type="term" value="F:ATP binding"/>
    <property type="evidence" value="ECO:0007669"/>
    <property type="project" value="UniProtKB-KW"/>
</dbReference>
<evidence type="ECO:0000256" key="6">
    <source>
        <dbReference type="ARBA" id="ARBA00022777"/>
    </source>
</evidence>
<keyword evidence="2" id="KW-0808">Transferase</keyword>
<dbReference type="GO" id="GO:0000287">
    <property type="term" value="F:magnesium ion binding"/>
    <property type="evidence" value="ECO:0007669"/>
    <property type="project" value="InterPro"/>
</dbReference>
<keyword evidence="4" id="KW-0545">Nucleotide biosynthesis</keyword>
<dbReference type="GO" id="GO:0006164">
    <property type="term" value="P:purine nucleotide biosynthetic process"/>
    <property type="evidence" value="ECO:0007669"/>
    <property type="project" value="TreeGrafter"/>
</dbReference>
<dbReference type="SUPFAM" id="SSF53271">
    <property type="entry name" value="PRTase-like"/>
    <property type="match status" value="1"/>
</dbReference>
<reference evidence="11 12" key="1">
    <citation type="submission" date="2018-08" db="EMBL/GenBank/DDBJ databases">
        <title>Chitinophagaceae sp. K23C18032701, a novel bacterium isolated from forest soil.</title>
        <authorList>
            <person name="Wang C."/>
        </authorList>
    </citation>
    <scope>NUCLEOTIDE SEQUENCE [LARGE SCALE GENOMIC DNA]</scope>
    <source>
        <strain evidence="11 12">K23C18032701</strain>
    </source>
</reference>
<dbReference type="Gene3D" id="3.40.50.2020">
    <property type="match status" value="2"/>
</dbReference>
<keyword evidence="3" id="KW-0479">Metal-binding</keyword>
<dbReference type="PANTHER" id="PTHR10210:SF41">
    <property type="entry name" value="RIBOSE-PHOSPHATE PYROPHOSPHOKINASE 1, CHLOROPLASTIC"/>
    <property type="match status" value="1"/>
</dbReference>
<dbReference type="GO" id="GO:0006015">
    <property type="term" value="P:5-phosphoribose 1-diphosphate biosynthetic process"/>
    <property type="evidence" value="ECO:0007669"/>
    <property type="project" value="TreeGrafter"/>
</dbReference>
<evidence type="ECO:0000259" key="10">
    <source>
        <dbReference type="Pfam" id="PF13793"/>
    </source>
</evidence>
<dbReference type="InterPro" id="IPR005946">
    <property type="entry name" value="Rib-P_diPkinase"/>
</dbReference>
<dbReference type="NCBIfam" id="NF002320">
    <property type="entry name" value="PRK01259.1"/>
    <property type="match status" value="1"/>
</dbReference>
<evidence type="ECO:0000256" key="9">
    <source>
        <dbReference type="ARBA" id="ARBA00049535"/>
    </source>
</evidence>
<evidence type="ECO:0000313" key="12">
    <source>
        <dbReference type="Proteomes" id="UP000261284"/>
    </source>
</evidence>
<keyword evidence="6 11" id="KW-0418">Kinase</keyword>
<dbReference type="GO" id="GO:0009156">
    <property type="term" value="P:ribonucleoside monophosphate biosynthetic process"/>
    <property type="evidence" value="ECO:0007669"/>
    <property type="project" value="InterPro"/>
</dbReference>
<dbReference type="Proteomes" id="UP000261284">
    <property type="component" value="Unassembled WGS sequence"/>
</dbReference>
<name>A0A3E1NDE7_9BACT</name>
<evidence type="ECO:0000313" key="11">
    <source>
        <dbReference type="EMBL" id="RFM25995.1"/>
    </source>
</evidence>
<evidence type="ECO:0000256" key="3">
    <source>
        <dbReference type="ARBA" id="ARBA00022723"/>
    </source>
</evidence>
<gene>
    <name evidence="11" type="ORF">DXN05_21930</name>
</gene>
<dbReference type="InterPro" id="IPR000836">
    <property type="entry name" value="PRTase_dom"/>
</dbReference>
<protein>
    <recommendedName>
        <fullName evidence="1">ribose-phosphate diphosphokinase</fullName>
        <ecNumber evidence="1">2.7.6.1</ecNumber>
    </recommendedName>
</protein>
<feature type="domain" description="Ribose-phosphate pyrophosphokinase N-terminal" evidence="10">
    <location>
        <begin position="5"/>
        <end position="120"/>
    </location>
</feature>
<dbReference type="InterPro" id="IPR029057">
    <property type="entry name" value="PRTase-like"/>
</dbReference>
<sequence>MNPSVKIFSGTGSQVLAEKIAQRFGAPLGKINIQKFSDGEFQPIFLESIRGDYVFLIQSTFAPSDNLMELLLMIDAAKRASAYRIVVVIPYYGYARQDRKDKPRVAIGSKLVATLLESAGANRVITMDLHAPQIQGFFDIPVDHLDSSAIFIPYIEQLKLENLTFAAPDVGSTNRVREIASYFNAEMVICDKHRKRANEIASMVVIGEVKGKDIILIDDICDTGGTLAKAAGLLKDKGARSIRALCTHPILSGKAYENIGNSVLEELVVCDTIPLKEQHPLIKVLSVADLFAIAIRNAYENKSITSLFIHSQLKESRRAK</sequence>
<organism evidence="11 12">
    <name type="scientific">Deminuibacter soli</name>
    <dbReference type="NCBI Taxonomy" id="2291815"/>
    <lineage>
        <taxon>Bacteria</taxon>
        <taxon>Pseudomonadati</taxon>
        <taxon>Bacteroidota</taxon>
        <taxon>Chitinophagia</taxon>
        <taxon>Chitinophagales</taxon>
        <taxon>Chitinophagaceae</taxon>
        <taxon>Deminuibacter</taxon>
    </lineage>
</organism>
<dbReference type="CDD" id="cd06223">
    <property type="entry name" value="PRTases_typeI"/>
    <property type="match status" value="1"/>
</dbReference>
<dbReference type="OrthoDB" id="9777067at2"/>
<dbReference type="FunFam" id="3.40.50.2020:FF:000007">
    <property type="entry name" value="Ribose-phosphate pyrophosphokinase"/>
    <property type="match status" value="1"/>
</dbReference>
<dbReference type="AlphaFoldDB" id="A0A3E1NDE7"/>
<dbReference type="RefSeq" id="WP_116849443.1">
    <property type="nucleotide sequence ID" value="NZ_QTJU01000012.1"/>
</dbReference>
<keyword evidence="12" id="KW-1185">Reference proteome</keyword>
<comment type="caution">
    <text evidence="11">The sequence shown here is derived from an EMBL/GenBank/DDBJ whole genome shotgun (WGS) entry which is preliminary data.</text>
</comment>
<comment type="catalytic activity">
    <reaction evidence="9">
        <text>D-ribose 5-phosphate + ATP = 5-phospho-alpha-D-ribose 1-diphosphate + AMP + H(+)</text>
        <dbReference type="Rhea" id="RHEA:15609"/>
        <dbReference type="ChEBI" id="CHEBI:15378"/>
        <dbReference type="ChEBI" id="CHEBI:30616"/>
        <dbReference type="ChEBI" id="CHEBI:58017"/>
        <dbReference type="ChEBI" id="CHEBI:78346"/>
        <dbReference type="ChEBI" id="CHEBI:456215"/>
        <dbReference type="EC" id="2.7.6.1"/>
    </reaction>
</comment>
<dbReference type="GO" id="GO:0004749">
    <property type="term" value="F:ribose phosphate diphosphokinase activity"/>
    <property type="evidence" value="ECO:0007669"/>
    <property type="project" value="UniProtKB-EC"/>
</dbReference>
<evidence type="ECO:0000256" key="5">
    <source>
        <dbReference type="ARBA" id="ARBA00022741"/>
    </source>
</evidence>
<dbReference type="PANTHER" id="PTHR10210">
    <property type="entry name" value="RIBOSE-PHOSPHATE DIPHOSPHOKINASE FAMILY MEMBER"/>
    <property type="match status" value="1"/>
</dbReference>
<accession>A0A3E1NDE7</accession>
<dbReference type="InterPro" id="IPR000842">
    <property type="entry name" value="PRib_PP_synth_CS"/>
</dbReference>
<dbReference type="NCBIfam" id="TIGR01251">
    <property type="entry name" value="ribP_PPkin"/>
    <property type="match status" value="1"/>
</dbReference>
<proteinExistence type="predicted"/>
<keyword evidence="8" id="KW-0460">Magnesium</keyword>
<keyword evidence="5" id="KW-0547">Nucleotide-binding</keyword>
<dbReference type="GO" id="GO:0002189">
    <property type="term" value="C:ribose phosphate diphosphokinase complex"/>
    <property type="evidence" value="ECO:0007669"/>
    <property type="project" value="TreeGrafter"/>
</dbReference>